<reference evidence="3 4" key="1">
    <citation type="submission" date="2018-02" db="EMBL/GenBank/DDBJ databases">
        <title>Genomic analysis of the strain RR4-38 isolated from a seawater recirculating aquaculture system.</title>
        <authorList>
            <person name="Kim Y.-S."/>
            <person name="Jang Y.H."/>
            <person name="Kim K.-H."/>
        </authorList>
    </citation>
    <scope>NUCLEOTIDE SEQUENCE [LARGE SCALE GENOMIC DNA]</scope>
    <source>
        <strain evidence="3 4">RR4-38</strain>
    </source>
</reference>
<organism evidence="3 4">
    <name type="scientific">Pukyongia salina</name>
    <dbReference type="NCBI Taxonomy" id="2094025"/>
    <lineage>
        <taxon>Bacteria</taxon>
        <taxon>Pseudomonadati</taxon>
        <taxon>Bacteroidota</taxon>
        <taxon>Flavobacteriia</taxon>
        <taxon>Flavobacteriales</taxon>
        <taxon>Flavobacteriaceae</taxon>
        <taxon>Pukyongia</taxon>
    </lineage>
</organism>
<evidence type="ECO:0000313" key="4">
    <source>
        <dbReference type="Proteomes" id="UP000238442"/>
    </source>
</evidence>
<dbReference type="EMBL" id="CP027062">
    <property type="protein sequence ID" value="AVI50220.1"/>
    <property type="molecule type" value="Genomic_DNA"/>
</dbReference>
<dbReference type="SUPFAM" id="SSF74653">
    <property type="entry name" value="TolA/TonB C-terminal domain"/>
    <property type="match status" value="1"/>
</dbReference>
<evidence type="ECO:0000313" key="3">
    <source>
        <dbReference type="EMBL" id="AVI50220.1"/>
    </source>
</evidence>
<evidence type="ECO:0000256" key="1">
    <source>
        <dbReference type="SAM" id="SignalP"/>
    </source>
</evidence>
<dbReference type="Pfam" id="PF03544">
    <property type="entry name" value="TonB_C"/>
    <property type="match status" value="1"/>
</dbReference>
<dbReference type="InterPro" id="IPR037682">
    <property type="entry name" value="TonB_C"/>
</dbReference>
<protein>
    <recommendedName>
        <fullName evidence="2">TonB C-terminal domain-containing protein</fullName>
    </recommendedName>
</protein>
<dbReference type="GO" id="GO:0055085">
    <property type="term" value="P:transmembrane transport"/>
    <property type="evidence" value="ECO:0007669"/>
    <property type="project" value="InterPro"/>
</dbReference>
<feature type="chain" id="PRO_5015702120" description="TonB C-terminal domain-containing protein" evidence="1">
    <location>
        <begin position="20"/>
        <end position="166"/>
    </location>
</feature>
<accession>A0A2S0HUA7</accession>
<dbReference type="KEGG" id="aue:C5O00_03160"/>
<proteinExistence type="predicted"/>
<feature type="domain" description="TonB C-terminal" evidence="2">
    <location>
        <begin position="89"/>
        <end position="148"/>
    </location>
</feature>
<sequence length="166" mass="18721">MFKNIFLVCTLLMGMNLFAQNESDTSTITKEADVPFATIENVPVFPGCEGSDNMILKKCMSDNIARVVSENFDMKLVKSLDLKPRKYRIAVQFKIDKTGNVVDIRSRADHEMLEAEAIRVVSLLPQMRPGKQRGQEVGVLYALPIIFEVEPSAKAERRLKRKKSGD</sequence>
<feature type="signal peptide" evidence="1">
    <location>
        <begin position="1"/>
        <end position="19"/>
    </location>
</feature>
<keyword evidence="1" id="KW-0732">Signal</keyword>
<dbReference type="Proteomes" id="UP000238442">
    <property type="component" value="Chromosome"/>
</dbReference>
<dbReference type="OrthoDB" id="1522859at2"/>
<dbReference type="Gene3D" id="3.30.1150.10">
    <property type="match status" value="1"/>
</dbReference>
<name>A0A2S0HUA7_9FLAO</name>
<dbReference type="AlphaFoldDB" id="A0A2S0HUA7"/>
<keyword evidence="4" id="KW-1185">Reference proteome</keyword>
<evidence type="ECO:0000259" key="2">
    <source>
        <dbReference type="Pfam" id="PF03544"/>
    </source>
</evidence>
<gene>
    <name evidence="3" type="ORF">C5O00_03160</name>
</gene>